<dbReference type="Pfam" id="PF08534">
    <property type="entry name" value="Redoxin"/>
    <property type="match status" value="1"/>
</dbReference>
<organism evidence="6 7">
    <name type="scientific">Aquimarina brevivitae</name>
    <dbReference type="NCBI Taxonomy" id="323412"/>
    <lineage>
        <taxon>Bacteria</taxon>
        <taxon>Pseudomonadati</taxon>
        <taxon>Bacteroidota</taxon>
        <taxon>Flavobacteriia</taxon>
        <taxon>Flavobacteriales</taxon>
        <taxon>Flavobacteriaceae</taxon>
        <taxon>Aquimarina</taxon>
    </lineage>
</organism>
<evidence type="ECO:0000256" key="1">
    <source>
        <dbReference type="ARBA" id="ARBA00004196"/>
    </source>
</evidence>
<dbReference type="PANTHER" id="PTHR42852:SF6">
    <property type="entry name" value="THIOL:DISULFIDE INTERCHANGE PROTEIN DSBE"/>
    <property type="match status" value="1"/>
</dbReference>
<accession>A0A4Q7PF88</accession>
<proteinExistence type="predicted"/>
<dbReference type="PANTHER" id="PTHR42852">
    <property type="entry name" value="THIOL:DISULFIDE INTERCHANGE PROTEIN DSBE"/>
    <property type="match status" value="1"/>
</dbReference>
<evidence type="ECO:0000256" key="3">
    <source>
        <dbReference type="ARBA" id="ARBA00023157"/>
    </source>
</evidence>
<dbReference type="GO" id="GO:0017004">
    <property type="term" value="P:cytochrome complex assembly"/>
    <property type="evidence" value="ECO:0007669"/>
    <property type="project" value="UniProtKB-KW"/>
</dbReference>
<keyword evidence="3" id="KW-1015">Disulfide bond</keyword>
<dbReference type="AlphaFoldDB" id="A0A4Q7PF88"/>
<gene>
    <name evidence="6" type="ORF">EV197_0351</name>
</gene>
<dbReference type="PROSITE" id="PS51257">
    <property type="entry name" value="PROKAR_LIPOPROTEIN"/>
    <property type="match status" value="1"/>
</dbReference>
<protein>
    <submittedName>
        <fullName evidence="6">Thiol-disulfide isomerase/thioredoxin</fullName>
    </submittedName>
</protein>
<dbReference type="InterPro" id="IPR013740">
    <property type="entry name" value="Redoxin"/>
</dbReference>
<keyword evidence="6" id="KW-0413">Isomerase</keyword>
<dbReference type="Proteomes" id="UP000292262">
    <property type="component" value="Unassembled WGS sequence"/>
</dbReference>
<keyword evidence="4" id="KW-0676">Redox-active center</keyword>
<evidence type="ECO:0000256" key="2">
    <source>
        <dbReference type="ARBA" id="ARBA00022748"/>
    </source>
</evidence>
<name>A0A4Q7PF88_9FLAO</name>
<evidence type="ECO:0000256" key="4">
    <source>
        <dbReference type="ARBA" id="ARBA00023284"/>
    </source>
</evidence>
<dbReference type="RefSeq" id="WP_165388973.1">
    <property type="nucleotide sequence ID" value="NZ_SGXE01000001.1"/>
</dbReference>
<comment type="subcellular location">
    <subcellularLocation>
        <location evidence="1">Cell envelope</location>
    </subcellularLocation>
</comment>
<dbReference type="CDD" id="cd02966">
    <property type="entry name" value="TlpA_like_family"/>
    <property type="match status" value="1"/>
</dbReference>
<dbReference type="PROSITE" id="PS51352">
    <property type="entry name" value="THIOREDOXIN_2"/>
    <property type="match status" value="1"/>
</dbReference>
<dbReference type="GO" id="GO:0016491">
    <property type="term" value="F:oxidoreductase activity"/>
    <property type="evidence" value="ECO:0007669"/>
    <property type="project" value="InterPro"/>
</dbReference>
<dbReference type="GO" id="GO:0030313">
    <property type="term" value="C:cell envelope"/>
    <property type="evidence" value="ECO:0007669"/>
    <property type="project" value="UniProtKB-SubCell"/>
</dbReference>
<reference evidence="6 7" key="1">
    <citation type="submission" date="2019-02" db="EMBL/GenBank/DDBJ databases">
        <title>Genomic Encyclopedia of Type Strains, Phase IV (KMG-IV): sequencing the most valuable type-strain genomes for metagenomic binning, comparative biology and taxonomic classification.</title>
        <authorList>
            <person name="Goeker M."/>
        </authorList>
    </citation>
    <scope>NUCLEOTIDE SEQUENCE [LARGE SCALE GENOMIC DNA]</scope>
    <source>
        <strain evidence="6 7">DSM 17196</strain>
    </source>
</reference>
<feature type="domain" description="Thioredoxin" evidence="5">
    <location>
        <begin position="321"/>
        <end position="481"/>
    </location>
</feature>
<evidence type="ECO:0000259" key="5">
    <source>
        <dbReference type="PROSITE" id="PS51352"/>
    </source>
</evidence>
<dbReference type="GO" id="GO:0016853">
    <property type="term" value="F:isomerase activity"/>
    <property type="evidence" value="ECO:0007669"/>
    <property type="project" value="UniProtKB-KW"/>
</dbReference>
<dbReference type="SUPFAM" id="SSF52833">
    <property type="entry name" value="Thioredoxin-like"/>
    <property type="match status" value="1"/>
</dbReference>
<dbReference type="InterPro" id="IPR036249">
    <property type="entry name" value="Thioredoxin-like_sf"/>
</dbReference>
<evidence type="ECO:0000313" key="7">
    <source>
        <dbReference type="Proteomes" id="UP000292262"/>
    </source>
</evidence>
<dbReference type="InterPro" id="IPR050553">
    <property type="entry name" value="Thioredoxin_ResA/DsbE_sf"/>
</dbReference>
<evidence type="ECO:0000313" key="6">
    <source>
        <dbReference type="EMBL" id="RZS99143.1"/>
    </source>
</evidence>
<dbReference type="InterPro" id="IPR013766">
    <property type="entry name" value="Thioredoxin_domain"/>
</dbReference>
<keyword evidence="2" id="KW-0201">Cytochrome c-type biogenesis</keyword>
<dbReference type="Gene3D" id="3.40.30.10">
    <property type="entry name" value="Glutaredoxin"/>
    <property type="match status" value="1"/>
</dbReference>
<comment type="caution">
    <text evidence="6">The sequence shown here is derived from an EMBL/GenBank/DDBJ whole genome shotgun (WGS) entry which is preliminary data.</text>
</comment>
<keyword evidence="7" id="KW-1185">Reference proteome</keyword>
<sequence length="481" mass="56803">MSKNKYFFLVLVLLLTACNPPEKTTTIEISTASENLNEAVLIRPIDGIILWDNKKDTILGTKGNFSKTVLLDKPEFVRLVIDQLWIPLLIEPGKSYKILTDGKEFKFEGENISGNKFFARLKRPTNYEYEYFFEKDSSLIDIRNKVNRFKNKEIKYLDSLFELEEVSESYYVNIRRDIDYDYANLYVSVLNAKSAKGVLKTHYVRSSIDSIFREYPINTKPLPLYWNTYVENYLIYTQKSEQLASGKITYDSLQKLWEEDKLHKRNIEIIKNGLQEDFREKAIANYLMKESSQQKFEKSLIGLFKDFQDDYPKSNYSKYILPEIQKIVIFYERAESPLSDNVRILEEEFNTLPELLEKFKGQKLYIDVWATWCGPCVREFESIPKSKKLLEQYNYKKLYISFDNAKQQKKWLETIKYFDLKGFHYLANNKFIKDFSDKYSLMKGGYSIPQYLLIDENGNIIAKNAPRPSQIERLEKTLKSD</sequence>
<dbReference type="EMBL" id="SGXE01000001">
    <property type="protein sequence ID" value="RZS99143.1"/>
    <property type="molecule type" value="Genomic_DNA"/>
</dbReference>